<dbReference type="NCBIfam" id="TIGR01182">
    <property type="entry name" value="eda"/>
    <property type="match status" value="1"/>
</dbReference>
<dbReference type="EMBL" id="CP001739">
    <property type="protein sequence ID" value="ACZ10034.1"/>
    <property type="molecule type" value="Genomic_DNA"/>
</dbReference>
<gene>
    <name evidence="6" type="ordered locus">Sterm_3193</name>
</gene>
<dbReference type="InterPro" id="IPR000887">
    <property type="entry name" value="Aldlse_KDPG_KHG"/>
</dbReference>
<dbReference type="AlphaFoldDB" id="D1APK0"/>
<evidence type="ECO:0000256" key="5">
    <source>
        <dbReference type="ARBA" id="ARBA00023277"/>
    </source>
</evidence>
<protein>
    <submittedName>
        <fullName evidence="6">KDPG and KHG aldolase</fullName>
    </submittedName>
</protein>
<comment type="similarity">
    <text evidence="2">Belongs to the KHG/KDPG aldolase family.</text>
</comment>
<reference evidence="7" key="1">
    <citation type="submission" date="2009-09" db="EMBL/GenBank/DDBJ databases">
        <title>The complete chromosome of Sebaldella termitidis ATCC 33386.</title>
        <authorList>
            <consortium name="US DOE Joint Genome Institute (JGI-PGF)"/>
            <person name="Lucas S."/>
            <person name="Copeland A."/>
            <person name="Lapidus A."/>
            <person name="Glavina del Rio T."/>
            <person name="Dalin E."/>
            <person name="Tice H."/>
            <person name="Bruce D."/>
            <person name="Goodwin L."/>
            <person name="Pitluck S."/>
            <person name="Kyrpides N."/>
            <person name="Mavromatis K."/>
            <person name="Ivanova N."/>
            <person name="Mikhailova N."/>
            <person name="Sims D."/>
            <person name="Meincke L."/>
            <person name="Brettin T."/>
            <person name="Detter J.C."/>
            <person name="Han C."/>
            <person name="Larimer F."/>
            <person name="Land M."/>
            <person name="Hauser L."/>
            <person name="Markowitz V."/>
            <person name="Cheng J.F."/>
            <person name="Hugenholtz P."/>
            <person name="Woyke T."/>
            <person name="Wu D."/>
            <person name="Eisen J.A."/>
        </authorList>
    </citation>
    <scope>NUCLEOTIDE SEQUENCE [LARGE SCALE GENOMIC DNA]</scope>
    <source>
        <strain evidence="7">ATCC 33386 / NCTC 11300</strain>
    </source>
</reference>
<dbReference type="Proteomes" id="UP000000845">
    <property type="component" value="Chromosome"/>
</dbReference>
<evidence type="ECO:0000256" key="3">
    <source>
        <dbReference type="ARBA" id="ARBA00011233"/>
    </source>
</evidence>
<name>D1APK0_SEBTE</name>
<dbReference type="SUPFAM" id="SSF51569">
    <property type="entry name" value="Aldolase"/>
    <property type="match status" value="1"/>
</dbReference>
<evidence type="ECO:0000256" key="1">
    <source>
        <dbReference type="ARBA" id="ARBA00004761"/>
    </source>
</evidence>
<dbReference type="Pfam" id="PF01081">
    <property type="entry name" value="Aldolase"/>
    <property type="match status" value="1"/>
</dbReference>
<dbReference type="HOGENOM" id="CLU_077795_2_2_0"/>
<evidence type="ECO:0000256" key="2">
    <source>
        <dbReference type="ARBA" id="ARBA00006906"/>
    </source>
</evidence>
<dbReference type="PANTHER" id="PTHR30246">
    <property type="entry name" value="2-KETO-3-DEOXY-6-PHOSPHOGLUCONATE ALDOLASE"/>
    <property type="match status" value="1"/>
</dbReference>
<sequence length="204" mass="22948">MINSKITGIFRNIDESKIVKTAEILINNNINTFEVSYNSHDAIKQIKLLKEHYPDAKIGAGTILNIEDLKKITSETELDFIFTPSVNEEVLKYSKKNNINLIPGVFSPSEVALCLNYGFRLLKLFPAENLSETYVKNLKGPFNNADFIAVGGVTKDNIMSFFKMGYLGVGMGSSLIKTDFLKNNDWDSLDKHIKDTLKAIDEFL</sequence>
<comment type="pathway">
    <text evidence="1">Carbohydrate acid metabolism.</text>
</comment>
<dbReference type="GO" id="GO:0016829">
    <property type="term" value="F:lyase activity"/>
    <property type="evidence" value="ECO:0007669"/>
    <property type="project" value="UniProtKB-KW"/>
</dbReference>
<evidence type="ECO:0000313" key="7">
    <source>
        <dbReference type="Proteomes" id="UP000000845"/>
    </source>
</evidence>
<organism evidence="6 7">
    <name type="scientific">Sebaldella termitidis (strain ATCC 33386 / NCTC 11300)</name>
    <dbReference type="NCBI Taxonomy" id="526218"/>
    <lineage>
        <taxon>Bacteria</taxon>
        <taxon>Fusobacteriati</taxon>
        <taxon>Fusobacteriota</taxon>
        <taxon>Fusobacteriia</taxon>
        <taxon>Fusobacteriales</taxon>
        <taxon>Leptotrichiaceae</taxon>
        <taxon>Sebaldella</taxon>
    </lineage>
</organism>
<accession>D1APK0</accession>
<evidence type="ECO:0000256" key="4">
    <source>
        <dbReference type="ARBA" id="ARBA00023239"/>
    </source>
</evidence>
<dbReference type="STRING" id="526218.Sterm_3193"/>
<reference evidence="6 7" key="2">
    <citation type="journal article" date="2010" name="Stand. Genomic Sci.">
        <title>Complete genome sequence of Sebaldella termitidis type strain (NCTC 11300).</title>
        <authorList>
            <person name="Harmon-Smith M."/>
            <person name="Celia L."/>
            <person name="Chertkov O."/>
            <person name="Lapidus A."/>
            <person name="Copeland A."/>
            <person name="Glavina Del Rio T."/>
            <person name="Nolan M."/>
            <person name="Lucas S."/>
            <person name="Tice H."/>
            <person name="Cheng J.F."/>
            <person name="Han C."/>
            <person name="Detter J.C."/>
            <person name="Bruce D."/>
            <person name="Goodwin L."/>
            <person name="Pitluck S."/>
            <person name="Pati A."/>
            <person name="Liolios K."/>
            <person name="Ivanova N."/>
            <person name="Mavromatis K."/>
            <person name="Mikhailova N."/>
            <person name="Chen A."/>
            <person name="Palaniappan K."/>
            <person name="Land M."/>
            <person name="Hauser L."/>
            <person name="Chang Y.J."/>
            <person name="Jeffries C.D."/>
            <person name="Brettin T."/>
            <person name="Goker M."/>
            <person name="Beck B."/>
            <person name="Bristow J."/>
            <person name="Eisen J.A."/>
            <person name="Markowitz V."/>
            <person name="Hugenholtz P."/>
            <person name="Kyrpides N.C."/>
            <person name="Klenk H.P."/>
            <person name="Chen F."/>
        </authorList>
    </citation>
    <scope>NUCLEOTIDE SEQUENCE [LARGE SCALE GENOMIC DNA]</scope>
    <source>
        <strain evidence="7">ATCC 33386 / NCTC 11300</strain>
    </source>
</reference>
<comment type="subunit">
    <text evidence="3">Homotrimer.</text>
</comment>
<dbReference type="eggNOG" id="COG0800">
    <property type="taxonomic scope" value="Bacteria"/>
</dbReference>
<keyword evidence="4" id="KW-0456">Lyase</keyword>
<dbReference type="Gene3D" id="3.20.20.70">
    <property type="entry name" value="Aldolase class I"/>
    <property type="match status" value="1"/>
</dbReference>
<proteinExistence type="inferred from homology"/>
<keyword evidence="5" id="KW-0119">Carbohydrate metabolism</keyword>
<evidence type="ECO:0000313" key="6">
    <source>
        <dbReference type="EMBL" id="ACZ10034.1"/>
    </source>
</evidence>
<keyword evidence="7" id="KW-1185">Reference proteome</keyword>
<dbReference type="InterPro" id="IPR013785">
    <property type="entry name" value="Aldolase_TIM"/>
</dbReference>
<dbReference type="RefSeq" id="WP_012862616.1">
    <property type="nucleotide sequence ID" value="NC_013517.1"/>
</dbReference>
<dbReference type="CDD" id="cd00452">
    <property type="entry name" value="KDPG_aldolase"/>
    <property type="match status" value="1"/>
</dbReference>
<dbReference type="PANTHER" id="PTHR30246:SF1">
    <property type="entry name" value="2-DEHYDRO-3-DEOXY-6-PHOSPHOGALACTONATE ALDOLASE-RELATED"/>
    <property type="match status" value="1"/>
</dbReference>
<dbReference type="KEGG" id="str:Sterm_3193"/>